<feature type="compositionally biased region" description="Basic and acidic residues" evidence="1">
    <location>
        <begin position="10"/>
        <end position="22"/>
    </location>
</feature>
<dbReference type="AlphaFoldDB" id="A0A6H5HUB6"/>
<accession>A0A6H5HUB6</accession>
<protein>
    <submittedName>
        <fullName evidence="2">Uncharacterized protein</fullName>
    </submittedName>
</protein>
<keyword evidence="3" id="KW-1185">Reference proteome</keyword>
<feature type="region of interest" description="Disordered" evidence="1">
    <location>
        <begin position="1"/>
        <end position="51"/>
    </location>
</feature>
<organism evidence="2 3">
    <name type="scientific">Nesidiocoris tenuis</name>
    <dbReference type="NCBI Taxonomy" id="355587"/>
    <lineage>
        <taxon>Eukaryota</taxon>
        <taxon>Metazoa</taxon>
        <taxon>Ecdysozoa</taxon>
        <taxon>Arthropoda</taxon>
        <taxon>Hexapoda</taxon>
        <taxon>Insecta</taxon>
        <taxon>Pterygota</taxon>
        <taxon>Neoptera</taxon>
        <taxon>Paraneoptera</taxon>
        <taxon>Hemiptera</taxon>
        <taxon>Heteroptera</taxon>
        <taxon>Panheteroptera</taxon>
        <taxon>Cimicomorpha</taxon>
        <taxon>Miridae</taxon>
        <taxon>Dicyphina</taxon>
        <taxon>Nesidiocoris</taxon>
    </lineage>
</organism>
<evidence type="ECO:0000256" key="1">
    <source>
        <dbReference type="SAM" id="MobiDB-lite"/>
    </source>
</evidence>
<name>A0A6H5HUB6_9HEMI</name>
<gene>
    <name evidence="2" type="ORF">NTEN_LOCUS23932</name>
</gene>
<dbReference type="EMBL" id="CADCXU010035243">
    <property type="protein sequence ID" value="CAB0020341.1"/>
    <property type="molecule type" value="Genomic_DNA"/>
</dbReference>
<reference evidence="2 3" key="1">
    <citation type="submission" date="2020-02" db="EMBL/GenBank/DDBJ databases">
        <authorList>
            <person name="Ferguson B K."/>
        </authorList>
    </citation>
    <scope>NUCLEOTIDE SEQUENCE [LARGE SCALE GENOMIC DNA]</scope>
</reference>
<proteinExistence type="predicted"/>
<evidence type="ECO:0000313" key="2">
    <source>
        <dbReference type="EMBL" id="CAB0020341.1"/>
    </source>
</evidence>
<dbReference type="Proteomes" id="UP000479000">
    <property type="component" value="Unassembled WGS sequence"/>
</dbReference>
<evidence type="ECO:0000313" key="3">
    <source>
        <dbReference type="Proteomes" id="UP000479000"/>
    </source>
</evidence>
<sequence>MKSITQPGRPPERNSCKFRDSAGKGTINMKNAAKNDSGLHAAISPDVINRF</sequence>